<dbReference type="Proteomes" id="UP000557717">
    <property type="component" value="Unassembled WGS sequence"/>
</dbReference>
<comment type="caution">
    <text evidence="2">The sequence shown here is derived from an EMBL/GenBank/DDBJ whole genome shotgun (WGS) entry which is preliminary data.</text>
</comment>
<dbReference type="EMBL" id="JACHFD010000027">
    <property type="protein sequence ID" value="MBB5353485.1"/>
    <property type="molecule type" value="Genomic_DNA"/>
</dbReference>
<keyword evidence="2" id="KW-0540">Nuclease</keyword>
<organism evidence="2 3">
    <name type="scientific">Haloferula luteola</name>
    <dbReference type="NCBI Taxonomy" id="595692"/>
    <lineage>
        <taxon>Bacteria</taxon>
        <taxon>Pseudomonadati</taxon>
        <taxon>Verrucomicrobiota</taxon>
        <taxon>Verrucomicrobiia</taxon>
        <taxon>Verrucomicrobiales</taxon>
        <taxon>Verrucomicrobiaceae</taxon>
        <taxon>Haloferula</taxon>
    </lineage>
</organism>
<protein>
    <submittedName>
        <fullName evidence="2">Endonuclease/exonuclease/phosphatase family metal-dependent hydrolase</fullName>
    </submittedName>
</protein>
<evidence type="ECO:0000313" key="2">
    <source>
        <dbReference type="EMBL" id="MBB5353485.1"/>
    </source>
</evidence>
<feature type="domain" description="Endonuclease/exonuclease/phosphatase" evidence="1">
    <location>
        <begin position="34"/>
        <end position="303"/>
    </location>
</feature>
<dbReference type="InterPro" id="IPR036691">
    <property type="entry name" value="Endo/exonu/phosph_ase_sf"/>
</dbReference>
<proteinExistence type="predicted"/>
<dbReference type="GO" id="GO:0004527">
    <property type="term" value="F:exonuclease activity"/>
    <property type="evidence" value="ECO:0007669"/>
    <property type="project" value="UniProtKB-KW"/>
</dbReference>
<sequence>MIHSLFRSAIWVPVSGWCLVSAPLHADDEVVKVMTFNSWHQWSQIHDGFEKARAAILESQADVVSLQESTPEVSAKMAQVLGWYQAQGGSGSVQILSRHPMVQSITGFGIGTDRWLGARLRIDGDPARELLVFNLHLDYQYYGPYAARDLQASPAAILAENARSERLPQVKAVLESIRTDLEQTDRTPLILTGDFNVPSYLDWKGALHGGRTVDWPETHCFAAAGLMDSFRQVHPDPAVEPGTTWSAIHKDGEPQDRIDFILYKGPRLHPVASRTFTTLVETTLGPWGSELGEAVENTWPSDHAAVMTTFRLTSRESDEEAQESAPE</sequence>
<keyword evidence="3" id="KW-1185">Reference proteome</keyword>
<keyword evidence="2" id="KW-0269">Exonuclease</keyword>
<reference evidence="2 3" key="1">
    <citation type="submission" date="2020-08" db="EMBL/GenBank/DDBJ databases">
        <title>Genomic Encyclopedia of Type Strains, Phase IV (KMG-IV): sequencing the most valuable type-strain genomes for metagenomic binning, comparative biology and taxonomic classification.</title>
        <authorList>
            <person name="Goeker M."/>
        </authorList>
    </citation>
    <scope>NUCLEOTIDE SEQUENCE [LARGE SCALE GENOMIC DNA]</scope>
    <source>
        <strain evidence="2 3">YC6886</strain>
    </source>
</reference>
<evidence type="ECO:0000259" key="1">
    <source>
        <dbReference type="Pfam" id="PF03372"/>
    </source>
</evidence>
<keyword evidence="2" id="KW-0255">Endonuclease</keyword>
<dbReference type="Gene3D" id="3.60.10.10">
    <property type="entry name" value="Endonuclease/exonuclease/phosphatase"/>
    <property type="match status" value="1"/>
</dbReference>
<accession>A0A840V638</accession>
<dbReference type="GO" id="GO:0004519">
    <property type="term" value="F:endonuclease activity"/>
    <property type="evidence" value="ECO:0007669"/>
    <property type="project" value="UniProtKB-KW"/>
</dbReference>
<gene>
    <name evidence="2" type="ORF">HNR46_003746</name>
</gene>
<dbReference type="RefSeq" id="WP_184021415.1">
    <property type="nucleotide sequence ID" value="NZ_JACHFD010000027.1"/>
</dbReference>
<dbReference type="InterPro" id="IPR005135">
    <property type="entry name" value="Endo/exonuclease/phosphatase"/>
</dbReference>
<name>A0A840V638_9BACT</name>
<dbReference type="Pfam" id="PF03372">
    <property type="entry name" value="Exo_endo_phos"/>
    <property type="match status" value="1"/>
</dbReference>
<dbReference type="PANTHER" id="PTHR41349:SF1">
    <property type="entry name" value="PROTEIN CBG08683"/>
    <property type="match status" value="1"/>
</dbReference>
<dbReference type="PANTHER" id="PTHR41349">
    <property type="match status" value="1"/>
</dbReference>
<dbReference type="AlphaFoldDB" id="A0A840V638"/>
<evidence type="ECO:0000313" key="3">
    <source>
        <dbReference type="Proteomes" id="UP000557717"/>
    </source>
</evidence>
<keyword evidence="2" id="KW-0378">Hydrolase</keyword>
<dbReference type="SUPFAM" id="SSF56219">
    <property type="entry name" value="DNase I-like"/>
    <property type="match status" value="1"/>
</dbReference>